<keyword evidence="2" id="KW-1185">Reference proteome</keyword>
<accession>A0A0C2MDI1</accession>
<organism evidence="1 2">
    <name type="scientific">Thelohanellus kitauei</name>
    <name type="common">Myxosporean</name>
    <dbReference type="NCBI Taxonomy" id="669202"/>
    <lineage>
        <taxon>Eukaryota</taxon>
        <taxon>Metazoa</taxon>
        <taxon>Cnidaria</taxon>
        <taxon>Myxozoa</taxon>
        <taxon>Myxosporea</taxon>
        <taxon>Bivalvulida</taxon>
        <taxon>Platysporina</taxon>
        <taxon>Myxobolidae</taxon>
        <taxon>Thelohanellus</taxon>
    </lineage>
</organism>
<evidence type="ECO:0000313" key="1">
    <source>
        <dbReference type="EMBL" id="KII65196.1"/>
    </source>
</evidence>
<reference evidence="1 2" key="1">
    <citation type="journal article" date="2014" name="Genome Biol. Evol.">
        <title>The genome of the myxosporean Thelohanellus kitauei shows adaptations to nutrient acquisition within its fish host.</title>
        <authorList>
            <person name="Yang Y."/>
            <person name="Xiong J."/>
            <person name="Zhou Z."/>
            <person name="Huo F."/>
            <person name="Miao W."/>
            <person name="Ran C."/>
            <person name="Liu Y."/>
            <person name="Zhang J."/>
            <person name="Feng J."/>
            <person name="Wang M."/>
            <person name="Wang M."/>
            <person name="Wang L."/>
            <person name="Yao B."/>
        </authorList>
    </citation>
    <scope>NUCLEOTIDE SEQUENCE [LARGE SCALE GENOMIC DNA]</scope>
    <source>
        <strain evidence="1">Wuqing</strain>
    </source>
</reference>
<protein>
    <submittedName>
        <fullName evidence="1">Uncharacterized protein</fullName>
    </submittedName>
</protein>
<dbReference type="EMBL" id="JWZT01003954">
    <property type="protein sequence ID" value="KII65196.1"/>
    <property type="molecule type" value="Genomic_DNA"/>
</dbReference>
<comment type="caution">
    <text evidence="1">The sequence shown here is derived from an EMBL/GenBank/DDBJ whole genome shotgun (WGS) entry which is preliminary data.</text>
</comment>
<gene>
    <name evidence="1" type="ORF">RF11_13472</name>
</gene>
<name>A0A0C2MDI1_THEKT</name>
<dbReference type="AlphaFoldDB" id="A0A0C2MDI1"/>
<sequence length="105" mass="12425">MVGFCKNVWLVCKNITDNIEFLKSTEVRKALQTPMCRKCVALWEIHNKYYHEILYISPTERIDHINKTFDAFFAELCRGIHSSDLFDGEKKNKIIEEIENIKNED</sequence>
<evidence type="ECO:0000313" key="2">
    <source>
        <dbReference type="Proteomes" id="UP000031668"/>
    </source>
</evidence>
<proteinExistence type="predicted"/>
<dbReference type="Proteomes" id="UP000031668">
    <property type="component" value="Unassembled WGS sequence"/>
</dbReference>